<dbReference type="EC" id="6.4.1.3" evidence="3"/>
<dbReference type="RefSeq" id="WP_211953358.1">
    <property type="nucleotide sequence ID" value="NZ_CAJPVI010000011.1"/>
</dbReference>
<dbReference type="PANTHER" id="PTHR43842:SF2">
    <property type="entry name" value="PROPIONYL-COA CARBOXYLASE BETA CHAIN, MITOCHONDRIAL"/>
    <property type="match status" value="1"/>
</dbReference>
<dbReference type="Proteomes" id="UP000672657">
    <property type="component" value="Unassembled WGS sequence"/>
</dbReference>
<keyword evidence="3" id="KW-0436">Ligase</keyword>
<name>A0ABN7PY10_9BURK</name>
<dbReference type="PROSITE" id="PS50980">
    <property type="entry name" value="COA_CT_NTER"/>
    <property type="match status" value="1"/>
</dbReference>
<organism evidence="3 4">
    <name type="scientific">Cupriavidus numazuensis</name>
    <dbReference type="NCBI Taxonomy" id="221992"/>
    <lineage>
        <taxon>Bacteria</taxon>
        <taxon>Pseudomonadati</taxon>
        <taxon>Pseudomonadota</taxon>
        <taxon>Betaproteobacteria</taxon>
        <taxon>Burkholderiales</taxon>
        <taxon>Burkholderiaceae</taxon>
        <taxon>Cupriavidus</taxon>
    </lineage>
</organism>
<gene>
    <name evidence="3" type="primary">pccB</name>
    <name evidence="3" type="ORF">LMG26411_02271</name>
</gene>
<reference evidence="3 4" key="1">
    <citation type="submission" date="2021-03" db="EMBL/GenBank/DDBJ databases">
        <authorList>
            <person name="Peeters C."/>
        </authorList>
    </citation>
    <scope>NUCLEOTIDE SEQUENCE [LARGE SCALE GENOMIC DNA]</scope>
    <source>
        <strain evidence="3 4">LMG 26411</strain>
    </source>
</reference>
<evidence type="ECO:0000313" key="3">
    <source>
        <dbReference type="EMBL" id="CAG2142721.1"/>
    </source>
</evidence>
<dbReference type="InterPro" id="IPR034733">
    <property type="entry name" value="AcCoA_carboxyl_beta"/>
</dbReference>
<evidence type="ECO:0000259" key="2">
    <source>
        <dbReference type="PROSITE" id="PS50989"/>
    </source>
</evidence>
<dbReference type="InterPro" id="IPR029045">
    <property type="entry name" value="ClpP/crotonase-like_dom_sf"/>
</dbReference>
<dbReference type="Pfam" id="PF01039">
    <property type="entry name" value="Carboxyl_trans"/>
    <property type="match status" value="1"/>
</dbReference>
<dbReference type="PROSITE" id="PS50989">
    <property type="entry name" value="COA_CT_CTER"/>
    <property type="match status" value="1"/>
</dbReference>
<dbReference type="Gene3D" id="3.90.226.10">
    <property type="entry name" value="2-enoyl-CoA Hydratase, Chain A, domain 1"/>
    <property type="match status" value="2"/>
</dbReference>
<dbReference type="GO" id="GO:0004658">
    <property type="term" value="F:propionyl-CoA carboxylase activity"/>
    <property type="evidence" value="ECO:0007669"/>
    <property type="project" value="UniProtKB-EC"/>
</dbReference>
<dbReference type="SUPFAM" id="SSF52096">
    <property type="entry name" value="ClpP/crotonase"/>
    <property type="match status" value="2"/>
</dbReference>
<feature type="domain" description="CoA carboxyltransferase C-terminal" evidence="2">
    <location>
        <begin position="260"/>
        <end position="485"/>
    </location>
</feature>
<accession>A0ABN7PY10</accession>
<keyword evidence="4" id="KW-1185">Reference proteome</keyword>
<dbReference type="PANTHER" id="PTHR43842">
    <property type="entry name" value="PROPIONYL-COA CARBOXYLASE BETA CHAIN"/>
    <property type="match status" value="1"/>
</dbReference>
<evidence type="ECO:0000313" key="4">
    <source>
        <dbReference type="Proteomes" id="UP000672657"/>
    </source>
</evidence>
<sequence length="485" mass="50422">MNRIRERFMPQAGEAAAGMEEEAVDEQHARGRLTARERVDILFDAGSFVELGADQSCQAESASRAGGDGVVTGYGTVDGRLVFAYAKDMTVLRGTMAGEHGRKIVAVQQLALDSGAPIVALHDSHGTRLDEADVAYAAFGRQYRQAAKAKGVIPQVAVVLGACIGADALLAATADFIFMAGADSTILMGDPDTTRMVTGESLSSAELGGAEVHETTTGLAHAVFDNDIIALRQARRLLSFLPAPTTGRTQGWRSFDDPQRVEPSLDFLIPADTTLPFDVKEVVGKVVDEGDFFELQPEFAGNAVVGFGRIDGQTVGVVANQPSVLAGVLNAAAAAKIARFVGQCDALGFPVLTFVDAAGFVPGMSEEHAGVVGHAASLLCAYARAKVPLITVILRKSYGAAGLALGSRLVCADITFGWPQASIGLMAPRDTTAIGARVTASRDGLTGGGIDAIIAPAQTRAYIARALSLGGKTVGDSPRVGRLPS</sequence>
<proteinExistence type="predicted"/>
<dbReference type="InterPro" id="IPR051047">
    <property type="entry name" value="AccD/PCCB"/>
</dbReference>
<evidence type="ECO:0000259" key="1">
    <source>
        <dbReference type="PROSITE" id="PS50980"/>
    </source>
</evidence>
<dbReference type="EMBL" id="CAJPVI010000011">
    <property type="protein sequence ID" value="CAG2142721.1"/>
    <property type="molecule type" value="Genomic_DNA"/>
</dbReference>
<dbReference type="InterPro" id="IPR011762">
    <property type="entry name" value="COA_CT_N"/>
</dbReference>
<dbReference type="InterPro" id="IPR011763">
    <property type="entry name" value="COA_CT_C"/>
</dbReference>
<feature type="domain" description="CoA carboxyltransferase N-terminal" evidence="1">
    <location>
        <begin position="1"/>
        <end position="253"/>
    </location>
</feature>
<comment type="caution">
    <text evidence="3">The sequence shown here is derived from an EMBL/GenBank/DDBJ whole genome shotgun (WGS) entry which is preliminary data.</text>
</comment>
<protein>
    <submittedName>
        <fullName evidence="3">Propionyl-CoA carboxylase beta chain</fullName>
        <ecNumber evidence="3">6.4.1.3</ecNumber>
    </submittedName>
</protein>